<dbReference type="InterPro" id="IPR036259">
    <property type="entry name" value="MFS_trans_sf"/>
</dbReference>
<evidence type="ECO:0000256" key="2">
    <source>
        <dbReference type="ARBA" id="ARBA00022448"/>
    </source>
</evidence>
<evidence type="ECO:0000256" key="8">
    <source>
        <dbReference type="SAM" id="Phobius"/>
    </source>
</evidence>
<dbReference type="GO" id="GO:0055085">
    <property type="term" value="P:transmembrane transport"/>
    <property type="evidence" value="ECO:0007669"/>
    <property type="project" value="InterPro"/>
</dbReference>
<dbReference type="PANTHER" id="PTHR36838">
    <property type="entry name" value="AUXIN EFFLUX CARRIER FAMILY PROTEIN"/>
    <property type="match status" value="1"/>
</dbReference>
<feature type="transmembrane region" description="Helical" evidence="8">
    <location>
        <begin position="193"/>
        <end position="214"/>
    </location>
</feature>
<evidence type="ECO:0000256" key="6">
    <source>
        <dbReference type="ARBA" id="ARBA00023136"/>
    </source>
</evidence>
<evidence type="ECO:0000313" key="10">
    <source>
        <dbReference type="Proteomes" id="UP000619536"/>
    </source>
</evidence>
<comment type="subcellular location">
    <subcellularLocation>
        <location evidence="1">Membrane</location>
        <topology evidence="1">Multi-pass membrane protein</topology>
    </subcellularLocation>
</comment>
<keyword evidence="4 8" id="KW-0812">Transmembrane</keyword>
<protein>
    <submittedName>
        <fullName evidence="9">Permease</fullName>
    </submittedName>
</protein>
<evidence type="ECO:0000313" key="9">
    <source>
        <dbReference type="EMBL" id="GGI15165.1"/>
    </source>
</evidence>
<keyword evidence="10" id="KW-1185">Reference proteome</keyword>
<evidence type="ECO:0000256" key="7">
    <source>
        <dbReference type="SAM" id="MobiDB-lite"/>
    </source>
</evidence>
<evidence type="ECO:0000256" key="1">
    <source>
        <dbReference type="ARBA" id="ARBA00004141"/>
    </source>
</evidence>
<feature type="transmembrane region" description="Helical" evidence="8">
    <location>
        <begin position="6"/>
        <end position="25"/>
    </location>
</feature>
<sequence>MRGIMSALLHPLTLLAIILVGYIFKRTHIFGQRDYRVIQRIVFNLTLPCAIIVSFATREHDNTLLWISLFGLFCGFLPTPFLFWISRKRPVRERAFLMLNGAGFNIGNFCFPVMQGLLGPASLVPGAMFDVGNCVVVSAGNNLLTQRLLHIDPERPLHEQNPGSAPTLPYRKPTDPDARRLARRATLRSIAKGFFTSVPFDTYIIMIVLMLANVHLPQWIPQVLDPVAQANGFCSMLMVGMLMELPSTKLETTEVLRVVLLRIPFAILFALISWYIMPFDDITRKALVMLSLAPTSVFGTLFSDRVLDNARMAGFCMSITAIIGLAAMTGVNILL</sequence>
<dbReference type="AlphaFoldDB" id="A0A8J3ALX5"/>
<feature type="transmembrane region" description="Helical" evidence="8">
    <location>
        <begin position="255"/>
        <end position="276"/>
    </location>
</feature>
<keyword evidence="2" id="KW-0813">Transport</keyword>
<evidence type="ECO:0000256" key="5">
    <source>
        <dbReference type="ARBA" id="ARBA00022989"/>
    </source>
</evidence>
<reference evidence="9" key="1">
    <citation type="journal article" date="2014" name="Int. J. Syst. Evol. Microbiol.">
        <title>Complete genome sequence of Corynebacterium casei LMG S-19264T (=DSM 44701T), isolated from a smear-ripened cheese.</title>
        <authorList>
            <consortium name="US DOE Joint Genome Institute (JGI-PGF)"/>
            <person name="Walter F."/>
            <person name="Albersmeier A."/>
            <person name="Kalinowski J."/>
            <person name="Ruckert C."/>
        </authorList>
    </citation>
    <scope>NUCLEOTIDE SEQUENCE</scope>
    <source>
        <strain evidence="9">CCM 8606</strain>
    </source>
</reference>
<gene>
    <name evidence="9" type="ORF">GCM10007377_14540</name>
</gene>
<dbReference type="SUPFAM" id="SSF103473">
    <property type="entry name" value="MFS general substrate transporter"/>
    <property type="match status" value="1"/>
</dbReference>
<evidence type="ECO:0000256" key="3">
    <source>
        <dbReference type="ARBA" id="ARBA00022475"/>
    </source>
</evidence>
<keyword evidence="6 8" id="KW-0472">Membrane</keyword>
<comment type="caution">
    <text evidence="9">The sequence shown here is derived from an EMBL/GenBank/DDBJ whole genome shotgun (WGS) entry which is preliminary data.</text>
</comment>
<feature type="transmembrane region" description="Helical" evidence="8">
    <location>
        <begin position="63"/>
        <end position="85"/>
    </location>
</feature>
<feature type="transmembrane region" description="Helical" evidence="8">
    <location>
        <begin position="314"/>
        <end position="334"/>
    </location>
</feature>
<feature type="region of interest" description="Disordered" evidence="7">
    <location>
        <begin position="155"/>
        <end position="175"/>
    </location>
</feature>
<dbReference type="GO" id="GO:0016020">
    <property type="term" value="C:membrane"/>
    <property type="evidence" value="ECO:0007669"/>
    <property type="project" value="UniProtKB-SubCell"/>
</dbReference>
<accession>A0A8J3ALX5</accession>
<dbReference type="EMBL" id="BMDH01000005">
    <property type="protein sequence ID" value="GGI15165.1"/>
    <property type="molecule type" value="Genomic_DNA"/>
</dbReference>
<dbReference type="PANTHER" id="PTHR36838:SF3">
    <property type="entry name" value="TRANSPORTER AUXIN EFFLUX CARRIER EC FAMILY"/>
    <property type="match status" value="1"/>
</dbReference>
<dbReference type="Proteomes" id="UP000619536">
    <property type="component" value="Unassembled WGS sequence"/>
</dbReference>
<reference evidence="9" key="2">
    <citation type="submission" date="2020-09" db="EMBL/GenBank/DDBJ databases">
        <authorList>
            <person name="Sun Q."/>
            <person name="Sedlacek I."/>
        </authorList>
    </citation>
    <scope>NUCLEOTIDE SEQUENCE</scope>
    <source>
        <strain evidence="9">CCM 8606</strain>
    </source>
</reference>
<name>A0A8J3ALX5_9BIFI</name>
<evidence type="ECO:0000256" key="4">
    <source>
        <dbReference type="ARBA" id="ARBA00022692"/>
    </source>
</evidence>
<dbReference type="InterPro" id="IPR004776">
    <property type="entry name" value="Mem_transp_PIN-like"/>
</dbReference>
<dbReference type="Pfam" id="PF03547">
    <property type="entry name" value="Mem_trans"/>
    <property type="match status" value="1"/>
</dbReference>
<keyword evidence="5 8" id="KW-1133">Transmembrane helix</keyword>
<feature type="transmembrane region" description="Helical" evidence="8">
    <location>
        <begin position="226"/>
        <end position="243"/>
    </location>
</feature>
<keyword evidence="3" id="KW-1003">Cell membrane</keyword>
<feature type="transmembrane region" description="Helical" evidence="8">
    <location>
        <begin position="37"/>
        <end position="57"/>
    </location>
</feature>
<proteinExistence type="predicted"/>
<organism evidence="9 10">
    <name type="scientific">Galliscardovia ingluviei</name>
    <dbReference type="NCBI Taxonomy" id="1769422"/>
    <lineage>
        <taxon>Bacteria</taxon>
        <taxon>Bacillati</taxon>
        <taxon>Actinomycetota</taxon>
        <taxon>Actinomycetes</taxon>
        <taxon>Bifidobacteriales</taxon>
        <taxon>Bifidobacteriaceae</taxon>
        <taxon>Galliscardovia</taxon>
    </lineage>
</organism>